<reference evidence="1" key="1">
    <citation type="submission" date="2014-11" db="EMBL/GenBank/DDBJ databases">
        <authorList>
            <person name="Amaro Gonzalez C."/>
        </authorList>
    </citation>
    <scope>NUCLEOTIDE SEQUENCE</scope>
</reference>
<accession>A0A0E9PK30</accession>
<protein>
    <submittedName>
        <fullName evidence="1">Uncharacterized protein</fullName>
    </submittedName>
</protein>
<proteinExistence type="predicted"/>
<reference evidence="1" key="2">
    <citation type="journal article" date="2015" name="Fish Shellfish Immunol.">
        <title>Early steps in the European eel (Anguilla anguilla)-Vibrio vulnificus interaction in the gills: Role of the RtxA13 toxin.</title>
        <authorList>
            <person name="Callol A."/>
            <person name="Pajuelo D."/>
            <person name="Ebbesson L."/>
            <person name="Teles M."/>
            <person name="MacKenzie S."/>
            <person name="Amaro C."/>
        </authorList>
    </citation>
    <scope>NUCLEOTIDE SEQUENCE</scope>
</reference>
<evidence type="ECO:0000313" key="1">
    <source>
        <dbReference type="EMBL" id="JAH04430.1"/>
    </source>
</evidence>
<name>A0A0E9PK30_ANGAN</name>
<dbReference type="AlphaFoldDB" id="A0A0E9PK30"/>
<sequence>MMHRTITLQRDIAGYR</sequence>
<organism evidence="1">
    <name type="scientific">Anguilla anguilla</name>
    <name type="common">European freshwater eel</name>
    <name type="synonym">Muraena anguilla</name>
    <dbReference type="NCBI Taxonomy" id="7936"/>
    <lineage>
        <taxon>Eukaryota</taxon>
        <taxon>Metazoa</taxon>
        <taxon>Chordata</taxon>
        <taxon>Craniata</taxon>
        <taxon>Vertebrata</taxon>
        <taxon>Euteleostomi</taxon>
        <taxon>Actinopterygii</taxon>
        <taxon>Neopterygii</taxon>
        <taxon>Teleostei</taxon>
        <taxon>Anguilliformes</taxon>
        <taxon>Anguillidae</taxon>
        <taxon>Anguilla</taxon>
    </lineage>
</organism>
<dbReference type="EMBL" id="GBXM01104147">
    <property type="protein sequence ID" value="JAH04430.1"/>
    <property type="molecule type" value="Transcribed_RNA"/>
</dbReference>